<dbReference type="PANTHER" id="PTHR43080">
    <property type="entry name" value="CBS DOMAIN-CONTAINING PROTEIN CBSX3, MITOCHONDRIAL"/>
    <property type="match status" value="1"/>
</dbReference>
<dbReference type="InterPro" id="IPR018490">
    <property type="entry name" value="cNMP-bd_dom_sf"/>
</dbReference>
<dbReference type="KEGG" id="cik:H0194_10515"/>
<evidence type="ECO:0000313" key="6">
    <source>
        <dbReference type="Proteomes" id="UP000515743"/>
    </source>
</evidence>
<gene>
    <name evidence="5" type="ORF">H0194_10515</name>
</gene>
<evidence type="ECO:0000259" key="4">
    <source>
        <dbReference type="PROSITE" id="PS51371"/>
    </source>
</evidence>
<dbReference type="PROSITE" id="PS50042">
    <property type="entry name" value="CNMP_BINDING_3"/>
    <property type="match status" value="1"/>
</dbReference>
<dbReference type="PROSITE" id="PS51371">
    <property type="entry name" value="CBS"/>
    <property type="match status" value="2"/>
</dbReference>
<protein>
    <submittedName>
        <fullName evidence="5">Cyclic nucleotide-binding/CBS domain-containing protein</fullName>
    </submittedName>
</protein>
<evidence type="ECO:0000256" key="1">
    <source>
        <dbReference type="ARBA" id="ARBA00023122"/>
    </source>
</evidence>
<name>A0A7G7CPC8_9CORY</name>
<dbReference type="GO" id="GO:0008773">
    <property type="term" value="F:[protein-PII] uridylyltransferase activity"/>
    <property type="evidence" value="ECO:0007669"/>
    <property type="project" value="InterPro"/>
</dbReference>
<accession>A0A7G7CPC8</accession>
<dbReference type="SMART" id="SM00100">
    <property type="entry name" value="cNMP"/>
    <property type="match status" value="1"/>
</dbReference>
<sequence length="623" mass="67475">MNVEIAEVAGFLAAHEPFMRLPEPARAELAAAMDIIYVRRGEDIITPGHENAALYVIRSGAVDVIGEDVLLDRRDAGRSFGYSTLVNPEESRSRYRMTAVEDSLLLVIPAAVFRAVAQEHPDFQRFYSSQTLRIRQAAAQLNDDGFATTLRSPVLRPGDSSTAPLVVKAEDSIQSVAADMDAGNHTAALVSDGTRIVGIITDKDLRGRVVARGVATHQAVATVMTVDPVTVTATATVMDALVVMSERNISHLPVLGEEGASVPVGLVTNATLMELLRNDPVYLIADIARHKNREELVGTFERATHIVARFIERGASPADAARMMTIAADGIAQRLVALAHEELGPAPVEYAFVTVGSQGRHETGFASDQDNALILADTYQPELHGDYFAALSDYVCTGLADAGQRLCPGDMMANQPQWRMTIRQWHEAFAQWVTALESEAVLQAQVFFDMRTVAGSDSLTAEVHSYAVSAASGARRFHAHLAALAARREPPLGFFRGFVVDKSGEYAKTLDIKKGGVAGIVQMARLHAIAGGSRELDTRARLQAAAGQNMSEQGANNLIDAFDFLTAMSLRHQAQQLREGAAPDNHIDPAQLSKMEREHLRDAFQIVGSMYKALATKYPVRST</sequence>
<dbReference type="Pfam" id="PF00027">
    <property type="entry name" value="cNMP_binding"/>
    <property type="match status" value="1"/>
</dbReference>
<dbReference type="Pfam" id="PF10335">
    <property type="entry name" value="DUF294_C"/>
    <property type="match status" value="1"/>
</dbReference>
<dbReference type="InterPro" id="IPR005105">
    <property type="entry name" value="GlnD_Uridyltrans_N"/>
</dbReference>
<dbReference type="EMBL" id="CP059404">
    <property type="protein sequence ID" value="QNE89444.1"/>
    <property type="molecule type" value="Genomic_DNA"/>
</dbReference>
<feature type="domain" description="CBS" evidence="4">
    <location>
        <begin position="160"/>
        <end position="216"/>
    </location>
</feature>
<dbReference type="Pfam" id="PF00571">
    <property type="entry name" value="CBS"/>
    <property type="match status" value="2"/>
</dbReference>
<dbReference type="Gene3D" id="2.60.120.10">
    <property type="entry name" value="Jelly Rolls"/>
    <property type="match status" value="1"/>
</dbReference>
<dbReference type="InterPro" id="IPR051257">
    <property type="entry name" value="Diverse_CBS-Domain"/>
</dbReference>
<dbReference type="Pfam" id="PF03445">
    <property type="entry name" value="DUF294"/>
    <property type="match status" value="1"/>
</dbReference>
<organism evidence="5 6">
    <name type="scientific">Corynebacterium incognita</name>
    <dbReference type="NCBI Taxonomy" id="2754725"/>
    <lineage>
        <taxon>Bacteria</taxon>
        <taxon>Bacillati</taxon>
        <taxon>Actinomycetota</taxon>
        <taxon>Actinomycetes</taxon>
        <taxon>Mycobacteriales</taxon>
        <taxon>Corynebacteriaceae</taxon>
        <taxon>Corynebacterium</taxon>
    </lineage>
</organism>
<evidence type="ECO:0000313" key="5">
    <source>
        <dbReference type="EMBL" id="QNE89444.1"/>
    </source>
</evidence>
<dbReference type="SUPFAM" id="SSF54631">
    <property type="entry name" value="CBS-domain pair"/>
    <property type="match status" value="1"/>
</dbReference>
<keyword evidence="1 2" id="KW-0129">CBS domain</keyword>
<dbReference type="InterPro" id="IPR018821">
    <property type="entry name" value="DUF294_put_nucleoTrafse_sb-bd"/>
</dbReference>
<evidence type="ECO:0000256" key="2">
    <source>
        <dbReference type="PROSITE-ProRule" id="PRU00703"/>
    </source>
</evidence>
<feature type="domain" description="Cyclic nucleotide-binding" evidence="3">
    <location>
        <begin position="17"/>
        <end position="134"/>
    </location>
</feature>
<dbReference type="InterPro" id="IPR000644">
    <property type="entry name" value="CBS_dom"/>
</dbReference>
<keyword evidence="6" id="KW-1185">Reference proteome</keyword>
<dbReference type="InterPro" id="IPR046342">
    <property type="entry name" value="CBS_dom_sf"/>
</dbReference>
<dbReference type="SUPFAM" id="SSF51206">
    <property type="entry name" value="cAMP-binding domain-like"/>
    <property type="match status" value="1"/>
</dbReference>
<dbReference type="RefSeq" id="WP_185175818.1">
    <property type="nucleotide sequence ID" value="NZ_CP059404.1"/>
</dbReference>
<dbReference type="Proteomes" id="UP000515743">
    <property type="component" value="Chromosome"/>
</dbReference>
<feature type="domain" description="CBS" evidence="4">
    <location>
        <begin position="224"/>
        <end position="283"/>
    </location>
</feature>
<dbReference type="CDD" id="cd00038">
    <property type="entry name" value="CAP_ED"/>
    <property type="match status" value="1"/>
</dbReference>
<dbReference type="Gene3D" id="3.10.580.10">
    <property type="entry name" value="CBS-domain"/>
    <property type="match status" value="1"/>
</dbReference>
<dbReference type="AlphaFoldDB" id="A0A7G7CPC8"/>
<dbReference type="CDD" id="cd05401">
    <property type="entry name" value="NT_GlnE_GlnD_like"/>
    <property type="match status" value="1"/>
</dbReference>
<dbReference type="PANTHER" id="PTHR43080:SF2">
    <property type="entry name" value="CBS DOMAIN-CONTAINING PROTEIN"/>
    <property type="match status" value="1"/>
</dbReference>
<dbReference type="InterPro" id="IPR000595">
    <property type="entry name" value="cNMP-bd_dom"/>
</dbReference>
<evidence type="ECO:0000259" key="3">
    <source>
        <dbReference type="PROSITE" id="PS50042"/>
    </source>
</evidence>
<dbReference type="InterPro" id="IPR014710">
    <property type="entry name" value="RmlC-like_jellyroll"/>
</dbReference>
<proteinExistence type="predicted"/>
<dbReference type="SMART" id="SM00116">
    <property type="entry name" value="CBS"/>
    <property type="match status" value="2"/>
</dbReference>
<reference evidence="5 6" key="1">
    <citation type="submission" date="2020-07" db="EMBL/GenBank/DDBJ databases">
        <title>Complete genome and description of Corynebacterium incognita strain Marseille-Q3630 sp. nov.</title>
        <authorList>
            <person name="Boxberger M."/>
        </authorList>
    </citation>
    <scope>NUCLEOTIDE SEQUENCE [LARGE SCALE GENOMIC DNA]</scope>
    <source>
        <strain evidence="5 6">Marseille-Q3630</strain>
    </source>
</reference>